<dbReference type="Proteomes" id="UP000664658">
    <property type="component" value="Unassembled WGS sequence"/>
</dbReference>
<evidence type="ECO:0000313" key="2">
    <source>
        <dbReference type="EMBL" id="MBO1110258.1"/>
    </source>
</evidence>
<feature type="non-terminal residue" evidence="2">
    <location>
        <position position="1"/>
    </location>
</feature>
<dbReference type="AlphaFoldDB" id="A0A8I1W9M7"/>
<gene>
    <name evidence="2" type="ORF">J2R62_19350</name>
</gene>
<accession>A0A8I1W9M7</accession>
<evidence type="ECO:0000313" key="3">
    <source>
        <dbReference type="Proteomes" id="UP000664658"/>
    </source>
</evidence>
<dbReference type="EMBL" id="JAFNAA010000496">
    <property type="protein sequence ID" value="MBO1110258.1"/>
    <property type="molecule type" value="Genomic_DNA"/>
</dbReference>
<reference evidence="2" key="1">
    <citation type="submission" date="2021-03" db="EMBL/GenBank/DDBJ databases">
        <title>Plesiomonas shigelloides zfcc0051, isolated from zebrafish feces.</title>
        <authorList>
            <person name="Vanderhoek Z."/>
            <person name="Gaulke C."/>
        </authorList>
    </citation>
    <scope>NUCLEOTIDE SEQUENCE</scope>
    <source>
        <strain evidence="2">Zfcc0051</strain>
    </source>
</reference>
<evidence type="ECO:0000256" key="1">
    <source>
        <dbReference type="SAM" id="MobiDB-lite"/>
    </source>
</evidence>
<feature type="region of interest" description="Disordered" evidence="1">
    <location>
        <begin position="65"/>
        <end position="84"/>
    </location>
</feature>
<protein>
    <submittedName>
        <fullName evidence="2">Uncharacterized protein</fullName>
    </submittedName>
</protein>
<sequence>EPQPYVSDPNAVCNVPSQPAGSVDGKVADAQDLKQPTTIARLSRANGHAFAAPAFLRAHQQWAWDSDSLKSRPSAPWVSMPLRE</sequence>
<name>A0A8I1W9M7_PLESH</name>
<organism evidence="2 3">
    <name type="scientific">Plesiomonas shigelloides</name>
    <name type="common">Aeromonas shigelloides</name>
    <dbReference type="NCBI Taxonomy" id="703"/>
    <lineage>
        <taxon>Bacteria</taxon>
        <taxon>Pseudomonadati</taxon>
        <taxon>Pseudomonadota</taxon>
        <taxon>Gammaproteobacteria</taxon>
        <taxon>Enterobacterales</taxon>
        <taxon>Enterobacteriaceae</taxon>
        <taxon>Plesiomonas</taxon>
    </lineage>
</organism>
<proteinExistence type="predicted"/>
<comment type="caution">
    <text evidence="2">The sequence shown here is derived from an EMBL/GenBank/DDBJ whole genome shotgun (WGS) entry which is preliminary data.</text>
</comment>
<dbReference type="RefSeq" id="WP_207543061.1">
    <property type="nucleotide sequence ID" value="NZ_JAFNAA010000496.1"/>
</dbReference>